<comment type="caution">
    <text evidence="3">The sequence shown here is derived from an EMBL/GenBank/DDBJ whole genome shotgun (WGS) entry which is preliminary data.</text>
</comment>
<dbReference type="InterPro" id="IPR001107">
    <property type="entry name" value="Band_7"/>
</dbReference>
<feature type="region of interest" description="Disordered" evidence="1">
    <location>
        <begin position="348"/>
        <end position="368"/>
    </location>
</feature>
<reference evidence="3 4" key="1">
    <citation type="journal article" date="2016" name="Nat. Commun.">
        <title>Thousands of microbial genomes shed light on interconnected biogeochemical processes in an aquifer system.</title>
        <authorList>
            <person name="Anantharaman K."/>
            <person name="Brown C.T."/>
            <person name="Hug L.A."/>
            <person name="Sharon I."/>
            <person name="Castelle C.J."/>
            <person name="Probst A.J."/>
            <person name="Thomas B.C."/>
            <person name="Singh A."/>
            <person name="Wilkins M.J."/>
            <person name="Karaoz U."/>
            <person name="Brodie E.L."/>
            <person name="Williams K.H."/>
            <person name="Hubbard S.S."/>
            <person name="Banfield J.F."/>
        </authorList>
    </citation>
    <scope>NUCLEOTIDE SEQUENCE [LARGE SCALE GENOMIC DNA]</scope>
</reference>
<dbReference type="Pfam" id="PF01145">
    <property type="entry name" value="Band_7"/>
    <property type="match status" value="1"/>
</dbReference>
<name>A0A1G2SMF5_9BACT</name>
<feature type="compositionally biased region" description="Polar residues" evidence="1">
    <location>
        <begin position="349"/>
        <end position="368"/>
    </location>
</feature>
<dbReference type="Gene3D" id="3.30.479.30">
    <property type="entry name" value="Band 7 domain"/>
    <property type="match status" value="1"/>
</dbReference>
<feature type="domain" description="Band 7" evidence="2">
    <location>
        <begin position="150"/>
        <end position="273"/>
    </location>
</feature>
<evidence type="ECO:0000259" key="2">
    <source>
        <dbReference type="Pfam" id="PF01145"/>
    </source>
</evidence>
<protein>
    <recommendedName>
        <fullName evidence="2">Band 7 domain-containing protein</fullName>
    </recommendedName>
</protein>
<dbReference type="Proteomes" id="UP000178168">
    <property type="component" value="Unassembled WGS sequence"/>
</dbReference>
<evidence type="ECO:0000313" key="4">
    <source>
        <dbReference type="Proteomes" id="UP000178168"/>
    </source>
</evidence>
<dbReference type="SUPFAM" id="SSF117892">
    <property type="entry name" value="Band 7/SPFH domain"/>
    <property type="match status" value="1"/>
</dbReference>
<dbReference type="EMBL" id="MHUZ01000021">
    <property type="protein sequence ID" value="OHA85581.1"/>
    <property type="molecule type" value="Genomic_DNA"/>
</dbReference>
<dbReference type="STRING" id="1802730.A2591_00255"/>
<organism evidence="3 4">
    <name type="scientific">Candidatus Yonathbacteria bacterium RIFOXYD1_FULL_52_36</name>
    <dbReference type="NCBI Taxonomy" id="1802730"/>
    <lineage>
        <taxon>Bacteria</taxon>
        <taxon>Candidatus Yonathiibacteriota</taxon>
    </lineage>
</organism>
<sequence length="368" mass="40423">MLTVVIVIRFSTGPGVEHFGLQWSWSGLATILALLHIFASIKTRSVDEHVGVTIFEMPVLEKRSPGPFLAPYFPGMVKVWRITQNVLQNQFPGEPEQIEWRDEKEVLNELKDGKLPDGKVWPIRVPTGPAREGDRGNGLKWSNDDPFNVQMVISASFYTRYRVKNLFQFLMVVGGDTEKEALERVVKQLRDSGERVLLNELSSRNLALVIEETSKINQSMKDAFDKLTETWGADIVEVGVLMPSPGHEFNMAVREIGQTKARAQQTRITAAAEEYRLTQEGTGRGNANEQEIAGRIRGLTEANKAGIDPVVIIAATAAQDIAKNANYAYFGELGGLGGITDAIAKTLKQGGSNTQKPSPASTTGGESQ</sequence>
<gene>
    <name evidence="3" type="ORF">A2591_00255</name>
</gene>
<evidence type="ECO:0000256" key="1">
    <source>
        <dbReference type="SAM" id="MobiDB-lite"/>
    </source>
</evidence>
<dbReference type="AlphaFoldDB" id="A0A1G2SMF5"/>
<dbReference type="InterPro" id="IPR036013">
    <property type="entry name" value="Band_7/SPFH_dom_sf"/>
</dbReference>
<accession>A0A1G2SMF5</accession>
<proteinExistence type="predicted"/>
<evidence type="ECO:0000313" key="3">
    <source>
        <dbReference type="EMBL" id="OHA85581.1"/>
    </source>
</evidence>